<keyword evidence="3" id="KW-1185">Reference proteome</keyword>
<sequence length="524" mass="58743">MTPQNLNQICQNDCKEIQKQIDALIEHKCKQLCKTSFNSKCNAIHLEQWMKGQLDGEIPVDTSEMEPVYEEWTEEMLRKRSEELQLIDAQGNVTCTTDIKRNESRCEEVILSDQDQSPSKSTTTESQCHKNCLSSSATANGSIKNYSDCNSNKNSNKTINRKFETPEKDKSDNEEDDWQPLLLLEHPYQSLSSSVATLRRFGTVSSLERVAYEDQEDAWENNVSSGSEDEDGDDEEEYEEEEEEEEEDYERGIDNGAFNHSSIKHWTVRAGSFVAEKMAFFEKLGEDYRAGGFFREPTNIDIVYLRSSENPMNGEDQQEDETSGATSGEEIWGTPTSGGELDDTLNSPNYEGKQSPNDGSLSSDFGDDTEIMMDELLMTPPISGAAMRGLLPRRTLEPLIEEEGSETSTSSSVDQSTGPSVSPEQGSGTGDVADICLAAVENPKMKEQKKTTEEGGRTVLSPPIVISTPTEVVTKIHRSESYRHIIEAAENADEDENTYFFNRFKPTAKFVNIERVPRSKSIKM</sequence>
<feature type="region of interest" description="Disordered" evidence="1">
    <location>
        <begin position="308"/>
        <end position="367"/>
    </location>
</feature>
<protein>
    <submittedName>
        <fullName evidence="2">Uncharacterized protein</fullName>
    </submittedName>
</protein>
<organism evidence="2 3">
    <name type="scientific">Rhamnusium bicolor</name>
    <dbReference type="NCBI Taxonomy" id="1586634"/>
    <lineage>
        <taxon>Eukaryota</taxon>
        <taxon>Metazoa</taxon>
        <taxon>Ecdysozoa</taxon>
        <taxon>Arthropoda</taxon>
        <taxon>Hexapoda</taxon>
        <taxon>Insecta</taxon>
        <taxon>Pterygota</taxon>
        <taxon>Neoptera</taxon>
        <taxon>Endopterygota</taxon>
        <taxon>Coleoptera</taxon>
        <taxon>Polyphaga</taxon>
        <taxon>Cucujiformia</taxon>
        <taxon>Chrysomeloidea</taxon>
        <taxon>Cerambycidae</taxon>
        <taxon>Lepturinae</taxon>
        <taxon>Rhagiini</taxon>
        <taxon>Rhamnusium</taxon>
    </lineage>
</organism>
<feature type="region of interest" description="Disordered" evidence="1">
    <location>
        <begin position="212"/>
        <end position="256"/>
    </location>
</feature>
<feature type="compositionally biased region" description="Basic and acidic residues" evidence="1">
    <location>
        <begin position="161"/>
        <end position="171"/>
    </location>
</feature>
<dbReference type="GO" id="GO:0005634">
    <property type="term" value="C:nucleus"/>
    <property type="evidence" value="ECO:0007669"/>
    <property type="project" value="TreeGrafter"/>
</dbReference>
<accession>A0AAV8XAE4</accession>
<evidence type="ECO:0000256" key="1">
    <source>
        <dbReference type="SAM" id="MobiDB-lite"/>
    </source>
</evidence>
<feature type="compositionally biased region" description="Polar residues" evidence="1">
    <location>
        <begin position="113"/>
        <end position="126"/>
    </location>
</feature>
<dbReference type="EMBL" id="JANEYF010003495">
    <property type="protein sequence ID" value="KAJ8935939.1"/>
    <property type="molecule type" value="Genomic_DNA"/>
</dbReference>
<feature type="region of interest" description="Disordered" evidence="1">
    <location>
        <begin position="401"/>
        <end position="430"/>
    </location>
</feature>
<reference evidence="2" key="1">
    <citation type="journal article" date="2023" name="Insect Mol. Biol.">
        <title>Genome sequencing provides insights into the evolution of gene families encoding plant cell wall-degrading enzymes in longhorned beetles.</title>
        <authorList>
            <person name="Shin N.R."/>
            <person name="Okamura Y."/>
            <person name="Kirsch R."/>
            <person name="Pauchet Y."/>
        </authorList>
    </citation>
    <scope>NUCLEOTIDE SEQUENCE</scope>
    <source>
        <strain evidence="2">RBIC_L_NR</strain>
    </source>
</reference>
<name>A0AAV8XAE4_9CUCU</name>
<gene>
    <name evidence="2" type="ORF">NQ314_012560</name>
</gene>
<feature type="region of interest" description="Disordered" evidence="1">
    <location>
        <begin position="109"/>
        <end position="130"/>
    </location>
</feature>
<proteinExistence type="predicted"/>
<dbReference type="PANTHER" id="PTHR46848">
    <property type="entry name" value="REGULATOR OF G-PROTEIN SIGNALING 3"/>
    <property type="match status" value="1"/>
</dbReference>
<evidence type="ECO:0000313" key="2">
    <source>
        <dbReference type="EMBL" id="KAJ8935939.1"/>
    </source>
</evidence>
<comment type="caution">
    <text evidence="2">The sequence shown here is derived from an EMBL/GenBank/DDBJ whole genome shotgun (WGS) entry which is preliminary data.</text>
</comment>
<dbReference type="PANTHER" id="PTHR46848:SF1">
    <property type="entry name" value="REGULATOR OF G-PROTEIN SIGNALING 3"/>
    <property type="match status" value="1"/>
</dbReference>
<evidence type="ECO:0000313" key="3">
    <source>
        <dbReference type="Proteomes" id="UP001162156"/>
    </source>
</evidence>
<feature type="compositionally biased region" description="Polar residues" evidence="1">
    <location>
        <begin position="143"/>
        <end position="158"/>
    </location>
</feature>
<feature type="compositionally biased region" description="Acidic residues" evidence="1">
    <location>
        <begin position="227"/>
        <end position="249"/>
    </location>
</feature>
<dbReference type="Proteomes" id="UP001162156">
    <property type="component" value="Unassembled WGS sequence"/>
</dbReference>
<dbReference type="GO" id="GO:0005886">
    <property type="term" value="C:plasma membrane"/>
    <property type="evidence" value="ECO:0007669"/>
    <property type="project" value="TreeGrafter"/>
</dbReference>
<feature type="compositionally biased region" description="Low complexity" evidence="1">
    <location>
        <begin position="406"/>
        <end position="422"/>
    </location>
</feature>
<feature type="region of interest" description="Disordered" evidence="1">
    <location>
        <begin position="143"/>
        <end position="176"/>
    </location>
</feature>
<dbReference type="AlphaFoldDB" id="A0AAV8XAE4"/>
<feature type="compositionally biased region" description="Polar residues" evidence="1">
    <location>
        <begin position="344"/>
        <end position="363"/>
    </location>
</feature>